<accession>A0AAE1TA98</accession>
<dbReference type="PANTHER" id="PTHR33132">
    <property type="entry name" value="OSJNBB0118P14.9 PROTEIN"/>
    <property type="match status" value="1"/>
</dbReference>
<dbReference type="PANTHER" id="PTHR33132:SF145">
    <property type="entry name" value="OS04G0403900 PROTEIN"/>
    <property type="match status" value="1"/>
</dbReference>
<gene>
    <name evidence="1" type="ORF">QN277_016133</name>
</gene>
<name>A0AAE1TA98_9FABA</name>
<protein>
    <submittedName>
        <fullName evidence="1">Uncharacterized protein</fullName>
    </submittedName>
</protein>
<dbReference type="Proteomes" id="UP001293593">
    <property type="component" value="Unassembled WGS sequence"/>
</dbReference>
<evidence type="ECO:0000313" key="2">
    <source>
        <dbReference type="Proteomes" id="UP001293593"/>
    </source>
</evidence>
<keyword evidence="2" id="KW-1185">Reference proteome</keyword>
<evidence type="ECO:0000313" key="1">
    <source>
        <dbReference type="EMBL" id="KAK4278267.1"/>
    </source>
</evidence>
<sequence length="105" mass="11359">MEPNVVQKPPSIEIKPLDECKMKIADLDLMNDMKKMNYYLTAPSSPSGISKISTNGKWSCLCSPTTHAGSFRCRHHRASSAMMVRGKSVGSNLNELASKSGGTNG</sequence>
<proteinExistence type="predicted"/>
<organism evidence="1 2">
    <name type="scientific">Acacia crassicarpa</name>
    <name type="common">northern wattle</name>
    <dbReference type="NCBI Taxonomy" id="499986"/>
    <lineage>
        <taxon>Eukaryota</taxon>
        <taxon>Viridiplantae</taxon>
        <taxon>Streptophyta</taxon>
        <taxon>Embryophyta</taxon>
        <taxon>Tracheophyta</taxon>
        <taxon>Spermatophyta</taxon>
        <taxon>Magnoliopsida</taxon>
        <taxon>eudicotyledons</taxon>
        <taxon>Gunneridae</taxon>
        <taxon>Pentapetalae</taxon>
        <taxon>rosids</taxon>
        <taxon>fabids</taxon>
        <taxon>Fabales</taxon>
        <taxon>Fabaceae</taxon>
        <taxon>Caesalpinioideae</taxon>
        <taxon>mimosoid clade</taxon>
        <taxon>Acacieae</taxon>
        <taxon>Acacia</taxon>
    </lineage>
</organism>
<dbReference type="AlphaFoldDB" id="A0AAE1TA98"/>
<reference evidence="1" key="1">
    <citation type="submission" date="2023-10" db="EMBL/GenBank/DDBJ databases">
        <title>Chromosome-level genome of the transformable northern wattle, Acacia crassicarpa.</title>
        <authorList>
            <person name="Massaro I."/>
            <person name="Sinha N.R."/>
            <person name="Poethig S."/>
            <person name="Leichty A.R."/>
        </authorList>
    </citation>
    <scope>NUCLEOTIDE SEQUENCE</scope>
    <source>
        <strain evidence="1">Acra3RX</strain>
        <tissue evidence="1">Leaf</tissue>
    </source>
</reference>
<comment type="caution">
    <text evidence="1">The sequence shown here is derived from an EMBL/GenBank/DDBJ whole genome shotgun (WGS) entry which is preliminary data.</text>
</comment>
<dbReference type="EMBL" id="JAWXYG010000003">
    <property type="protein sequence ID" value="KAK4278267.1"/>
    <property type="molecule type" value="Genomic_DNA"/>
</dbReference>